<accession>A0A3S5A9H2</accession>
<keyword evidence="2" id="KW-1185">Reference proteome</keyword>
<organism evidence="1 2">
    <name type="scientific">Protopolystoma xenopodis</name>
    <dbReference type="NCBI Taxonomy" id="117903"/>
    <lineage>
        <taxon>Eukaryota</taxon>
        <taxon>Metazoa</taxon>
        <taxon>Spiralia</taxon>
        <taxon>Lophotrochozoa</taxon>
        <taxon>Platyhelminthes</taxon>
        <taxon>Monogenea</taxon>
        <taxon>Polyopisthocotylea</taxon>
        <taxon>Polystomatidea</taxon>
        <taxon>Polystomatidae</taxon>
        <taxon>Protopolystoma</taxon>
    </lineage>
</organism>
<evidence type="ECO:0000313" key="2">
    <source>
        <dbReference type="Proteomes" id="UP000784294"/>
    </source>
</evidence>
<dbReference type="Proteomes" id="UP000784294">
    <property type="component" value="Unassembled WGS sequence"/>
</dbReference>
<dbReference type="AlphaFoldDB" id="A0A3S5A9H2"/>
<proteinExistence type="predicted"/>
<name>A0A3S5A9H2_9PLAT</name>
<protein>
    <submittedName>
        <fullName evidence="1">Uncharacterized protein</fullName>
    </submittedName>
</protein>
<sequence length="79" mass="9007">MWLRRAFPFQVSGAGTKTEVVSNPVNKKEMGNKSRRRRQDGVSKKIQQIFSRDETILYDSEASLTGKEAYQPGKICLDE</sequence>
<reference evidence="1" key="1">
    <citation type="submission" date="2018-11" db="EMBL/GenBank/DDBJ databases">
        <authorList>
            <consortium name="Pathogen Informatics"/>
        </authorList>
    </citation>
    <scope>NUCLEOTIDE SEQUENCE</scope>
</reference>
<evidence type="ECO:0000313" key="1">
    <source>
        <dbReference type="EMBL" id="VEL15216.1"/>
    </source>
</evidence>
<comment type="caution">
    <text evidence="1">The sequence shown here is derived from an EMBL/GenBank/DDBJ whole genome shotgun (WGS) entry which is preliminary data.</text>
</comment>
<dbReference type="EMBL" id="CAAALY010023840">
    <property type="protein sequence ID" value="VEL15216.1"/>
    <property type="molecule type" value="Genomic_DNA"/>
</dbReference>
<gene>
    <name evidence="1" type="ORF">PXEA_LOCUS8656</name>
</gene>